<evidence type="ECO:0000313" key="3">
    <source>
        <dbReference type="Proteomes" id="UP001589862"/>
    </source>
</evidence>
<dbReference type="NCBIfam" id="NF041681">
    <property type="entry name" value="HGxxPAAW"/>
    <property type="match status" value="1"/>
</dbReference>
<keyword evidence="1" id="KW-1133">Transmembrane helix</keyword>
<evidence type="ECO:0000256" key="1">
    <source>
        <dbReference type="SAM" id="Phobius"/>
    </source>
</evidence>
<dbReference type="Pfam" id="PF20447">
    <property type="entry name" value="DUF6704"/>
    <property type="match status" value="1"/>
</dbReference>
<protein>
    <submittedName>
        <fullName evidence="2">HGxxPAAW family protein</fullName>
    </submittedName>
</protein>
<keyword evidence="1" id="KW-0472">Membrane</keyword>
<keyword evidence="1" id="KW-0812">Transmembrane</keyword>
<comment type="caution">
    <text evidence="2">The sequence shown here is derived from an EMBL/GenBank/DDBJ whole genome shotgun (WGS) entry which is preliminary data.</text>
</comment>
<dbReference type="InterPro" id="IPR046550">
    <property type="entry name" value="DUF6704"/>
</dbReference>
<reference evidence="2 3" key="1">
    <citation type="submission" date="2024-09" db="EMBL/GenBank/DDBJ databases">
        <authorList>
            <person name="Sun Q."/>
            <person name="Mori K."/>
        </authorList>
    </citation>
    <scope>NUCLEOTIDE SEQUENCE [LARGE SCALE GENOMIC DNA]</scope>
    <source>
        <strain evidence="2 3">NCAIM B.02604</strain>
    </source>
</reference>
<accession>A0ABV6P6Z5</accession>
<evidence type="ECO:0000313" key="2">
    <source>
        <dbReference type="EMBL" id="MFC0580920.1"/>
    </source>
</evidence>
<dbReference type="Proteomes" id="UP001589862">
    <property type="component" value="Unassembled WGS sequence"/>
</dbReference>
<dbReference type="RefSeq" id="WP_377457337.1">
    <property type="nucleotide sequence ID" value="NZ_JBHLUB010000001.1"/>
</dbReference>
<sequence length="93" mass="9678">MNIQTVEVTDRDYDPTHTQELGHGNTIAAWALVLTVSVGALITGISLFLSAWTGVIIGVVVIAIGCALGIGLKAAGYGVGGKKTVEREAKKDR</sequence>
<proteinExistence type="predicted"/>
<gene>
    <name evidence="2" type="ORF">ACFFFR_00765</name>
</gene>
<feature type="transmembrane region" description="Helical" evidence="1">
    <location>
        <begin position="27"/>
        <end position="49"/>
    </location>
</feature>
<dbReference type="EMBL" id="JBHLUB010000001">
    <property type="protein sequence ID" value="MFC0580920.1"/>
    <property type="molecule type" value="Genomic_DNA"/>
</dbReference>
<organism evidence="2 3">
    <name type="scientific">Micrococcoides hystricis</name>
    <dbReference type="NCBI Taxonomy" id="1572761"/>
    <lineage>
        <taxon>Bacteria</taxon>
        <taxon>Bacillati</taxon>
        <taxon>Actinomycetota</taxon>
        <taxon>Actinomycetes</taxon>
        <taxon>Micrococcales</taxon>
        <taxon>Micrococcaceae</taxon>
        <taxon>Micrococcoides</taxon>
    </lineage>
</organism>
<keyword evidence="3" id="KW-1185">Reference proteome</keyword>
<name>A0ABV6P6Z5_9MICC</name>
<feature type="transmembrane region" description="Helical" evidence="1">
    <location>
        <begin position="55"/>
        <end position="80"/>
    </location>
</feature>